<protein>
    <submittedName>
        <fullName evidence="3">PH domain-containing protein</fullName>
    </submittedName>
</protein>
<reference evidence="3 4" key="1">
    <citation type="submission" date="2023-09" db="EMBL/GenBank/DDBJ databases">
        <authorList>
            <person name="Rey-Velasco X."/>
        </authorList>
    </citation>
    <scope>NUCLEOTIDE SEQUENCE [LARGE SCALE GENOMIC DNA]</scope>
    <source>
        <strain evidence="3 4">F363</strain>
    </source>
</reference>
<feature type="transmembrane region" description="Helical" evidence="1">
    <location>
        <begin position="65"/>
        <end position="83"/>
    </location>
</feature>
<proteinExistence type="predicted"/>
<keyword evidence="1" id="KW-1133">Transmembrane helix</keyword>
<evidence type="ECO:0000313" key="3">
    <source>
        <dbReference type="EMBL" id="MDT0644278.1"/>
    </source>
</evidence>
<feature type="transmembrane region" description="Helical" evidence="1">
    <location>
        <begin position="40"/>
        <end position="59"/>
    </location>
</feature>
<dbReference type="PANTHER" id="PTHR34473:SF3">
    <property type="entry name" value="TRANSMEMBRANE PROTEIN-RELATED"/>
    <property type="match status" value="1"/>
</dbReference>
<evidence type="ECO:0000259" key="2">
    <source>
        <dbReference type="Pfam" id="PF03703"/>
    </source>
</evidence>
<feature type="domain" description="YdbS-like PH" evidence="2">
    <location>
        <begin position="92"/>
        <end position="167"/>
    </location>
</feature>
<keyword evidence="1" id="KW-0472">Membrane</keyword>
<keyword evidence="1" id="KW-0812">Transmembrane</keyword>
<comment type="caution">
    <text evidence="3">The sequence shown here is derived from an EMBL/GenBank/DDBJ whole genome shotgun (WGS) entry which is preliminary data.</text>
</comment>
<organism evidence="3 4">
    <name type="scientific">Autumnicola tepida</name>
    <dbReference type="NCBI Taxonomy" id="3075595"/>
    <lineage>
        <taxon>Bacteria</taxon>
        <taxon>Pseudomonadati</taxon>
        <taxon>Bacteroidota</taxon>
        <taxon>Flavobacteriia</taxon>
        <taxon>Flavobacteriales</taxon>
        <taxon>Flavobacteriaceae</taxon>
        <taxon>Autumnicola</taxon>
    </lineage>
</organism>
<evidence type="ECO:0000313" key="4">
    <source>
        <dbReference type="Proteomes" id="UP001262889"/>
    </source>
</evidence>
<sequence>MDSVDQKESFQNSIIALETLPRFQEVSYNPISRKLLSKHLIQISIWLLAVAAFCVFLFYNQQEDRLTAGFAIGAFVIFSFLYFNAWKMQKVYGYCLREKDIIYRRGYIVSKTTVISFNRIQHVSISRGVLDKIFKLSTLKIFTAGGSGSDISIPGLKPELARDLKEALVQKISDDEGGKF</sequence>
<dbReference type="RefSeq" id="WP_311535895.1">
    <property type="nucleotide sequence ID" value="NZ_JAVRHQ010000023.1"/>
</dbReference>
<dbReference type="EMBL" id="JAVRHQ010000023">
    <property type="protein sequence ID" value="MDT0644278.1"/>
    <property type="molecule type" value="Genomic_DNA"/>
</dbReference>
<dbReference type="Proteomes" id="UP001262889">
    <property type="component" value="Unassembled WGS sequence"/>
</dbReference>
<accession>A0ABU3CDC2</accession>
<gene>
    <name evidence="3" type="ORF">RM553_15680</name>
</gene>
<dbReference type="PANTHER" id="PTHR34473">
    <property type="entry name" value="UPF0699 TRANSMEMBRANE PROTEIN YDBS"/>
    <property type="match status" value="1"/>
</dbReference>
<name>A0ABU3CDC2_9FLAO</name>
<keyword evidence="4" id="KW-1185">Reference proteome</keyword>
<evidence type="ECO:0000256" key="1">
    <source>
        <dbReference type="SAM" id="Phobius"/>
    </source>
</evidence>
<dbReference type="InterPro" id="IPR005182">
    <property type="entry name" value="YdbS-like_PH"/>
</dbReference>
<dbReference type="Pfam" id="PF03703">
    <property type="entry name" value="bPH_2"/>
    <property type="match status" value="1"/>
</dbReference>